<dbReference type="RefSeq" id="XP_056551110.1">
    <property type="nucleotide sequence ID" value="XM_056702110.1"/>
</dbReference>
<evidence type="ECO:0000313" key="3">
    <source>
        <dbReference type="EMBL" id="KAJ5363483.1"/>
    </source>
</evidence>
<dbReference type="GO" id="GO:0045944">
    <property type="term" value="P:positive regulation of transcription by RNA polymerase II"/>
    <property type="evidence" value="ECO:0007669"/>
    <property type="project" value="TreeGrafter"/>
</dbReference>
<feature type="region of interest" description="Disordered" evidence="2">
    <location>
        <begin position="124"/>
        <end position="159"/>
    </location>
</feature>
<feature type="compositionally biased region" description="Low complexity" evidence="2">
    <location>
        <begin position="140"/>
        <end position="150"/>
    </location>
</feature>
<gene>
    <name evidence="3" type="ORF">N7496_009196</name>
</gene>
<dbReference type="GO" id="GO:0005634">
    <property type="term" value="C:nucleus"/>
    <property type="evidence" value="ECO:0007669"/>
    <property type="project" value="TreeGrafter"/>
</dbReference>
<evidence type="ECO:0000256" key="2">
    <source>
        <dbReference type="SAM" id="MobiDB-lite"/>
    </source>
</evidence>
<sequence>MPTRQKRSRLVAGCHRCRSDIDSRVCQPCQDAGSECDRTTIRFRDGLTLPDGIDGTFPGQNTWPQVRGKVRFHDETPEIASLYVSSSKDDAILPYQGLRETSLEEHTSVSHPHGNFHLQEPHVERTSALSPQQQLANNLSPSSQSLYSSPSRPPASSQNLHKFTQREAILLRNFVENMALWADITDPYRHFESEVPARALKEPVLRCAIFAFSSRHLNRQNDSDPAEALQYHNECVQLLIPALSEPEHITEDFLAAVAILRQHEEMDGRPSQPYSTFNIARSHFLLGEDHQFHLTGTTHILNSVQSFGSSGGLGEAAAWLCLRQDIYVSLTTQQPLRTNLQNFHGSDIFTRNDDFAWSSRMVFLLAKALQSSVTDVSPDTAIGEEVEDWYTSKPYTFEPVRMVARGSEIDHRFPTIWMLLPVHVIGLQYYHIAKIVLALSASAPINSAYENFRQTRQTERNIRYHLLRILGLAQSNARAENTLFTARHSLVAWGWVLRHRSDQKAAECLLHDMHERTGWNMNTLIRSLHQQWQDDDESS</sequence>
<reference evidence="3" key="2">
    <citation type="journal article" date="2023" name="IMA Fungus">
        <title>Comparative genomic study of the Penicillium genus elucidates a diverse pangenome and 15 lateral gene transfer events.</title>
        <authorList>
            <person name="Petersen C."/>
            <person name="Sorensen T."/>
            <person name="Nielsen M.R."/>
            <person name="Sondergaard T.E."/>
            <person name="Sorensen J.L."/>
            <person name="Fitzpatrick D.A."/>
            <person name="Frisvad J.C."/>
            <person name="Nielsen K.L."/>
        </authorList>
    </citation>
    <scope>NUCLEOTIDE SEQUENCE</scope>
    <source>
        <strain evidence="3">IBT 29864</strain>
    </source>
</reference>
<reference evidence="3" key="1">
    <citation type="submission" date="2022-11" db="EMBL/GenBank/DDBJ databases">
        <authorList>
            <person name="Petersen C."/>
        </authorList>
    </citation>
    <scope>NUCLEOTIDE SEQUENCE</scope>
    <source>
        <strain evidence="3">IBT 29864</strain>
    </source>
</reference>
<keyword evidence="4" id="KW-1185">Reference proteome</keyword>
<dbReference type="GeneID" id="81441289"/>
<protein>
    <recommendedName>
        <fullName evidence="5">Zn(2)-C6 fungal-type domain-containing protein</fullName>
    </recommendedName>
</protein>
<feature type="compositionally biased region" description="Polar residues" evidence="2">
    <location>
        <begin position="127"/>
        <end position="139"/>
    </location>
</feature>
<proteinExistence type="predicted"/>
<accession>A0A9W9RNI7</accession>
<dbReference type="GO" id="GO:0000976">
    <property type="term" value="F:transcription cis-regulatory region binding"/>
    <property type="evidence" value="ECO:0007669"/>
    <property type="project" value="TreeGrafter"/>
</dbReference>
<evidence type="ECO:0000313" key="4">
    <source>
        <dbReference type="Proteomes" id="UP001147782"/>
    </source>
</evidence>
<keyword evidence="1" id="KW-0539">Nucleus</keyword>
<name>A0A9W9RNI7_9EURO</name>
<comment type="caution">
    <text evidence="3">The sequence shown here is derived from an EMBL/GenBank/DDBJ whole genome shotgun (WGS) entry which is preliminary data.</text>
</comment>
<dbReference type="AlphaFoldDB" id="A0A9W9RNI7"/>
<dbReference type="Proteomes" id="UP001147782">
    <property type="component" value="Unassembled WGS sequence"/>
</dbReference>
<evidence type="ECO:0000256" key="1">
    <source>
        <dbReference type="ARBA" id="ARBA00023242"/>
    </source>
</evidence>
<evidence type="ECO:0008006" key="5">
    <source>
        <dbReference type="Google" id="ProtNLM"/>
    </source>
</evidence>
<dbReference type="EMBL" id="JAPZBS010000008">
    <property type="protein sequence ID" value="KAJ5363483.1"/>
    <property type="molecule type" value="Genomic_DNA"/>
</dbReference>
<dbReference type="PANTHER" id="PTHR37534">
    <property type="entry name" value="TRANSCRIPTIONAL ACTIVATOR PROTEIN UGA3"/>
    <property type="match status" value="1"/>
</dbReference>
<dbReference type="OrthoDB" id="4525710at2759"/>
<organism evidence="3 4">
    <name type="scientific">Penicillium cataractarum</name>
    <dbReference type="NCBI Taxonomy" id="2100454"/>
    <lineage>
        <taxon>Eukaryota</taxon>
        <taxon>Fungi</taxon>
        <taxon>Dikarya</taxon>
        <taxon>Ascomycota</taxon>
        <taxon>Pezizomycotina</taxon>
        <taxon>Eurotiomycetes</taxon>
        <taxon>Eurotiomycetidae</taxon>
        <taxon>Eurotiales</taxon>
        <taxon>Aspergillaceae</taxon>
        <taxon>Penicillium</taxon>
    </lineage>
</organism>
<dbReference type="PANTHER" id="PTHR37534:SF25">
    <property type="entry name" value="ZN(II)2CYS6 TRANSCRIPTION FACTOR (EUROFUNG)"/>
    <property type="match status" value="1"/>
</dbReference>
<dbReference type="GO" id="GO:0003700">
    <property type="term" value="F:DNA-binding transcription factor activity"/>
    <property type="evidence" value="ECO:0007669"/>
    <property type="project" value="TreeGrafter"/>
</dbReference>